<keyword evidence="1" id="KW-0808">Transferase</keyword>
<dbReference type="InterPro" id="IPR029063">
    <property type="entry name" value="SAM-dependent_MTases_sf"/>
</dbReference>
<dbReference type="PANTHER" id="PTHR43861">
    <property type="entry name" value="TRANS-ACONITATE 2-METHYLTRANSFERASE-RELATED"/>
    <property type="match status" value="1"/>
</dbReference>
<gene>
    <name evidence="1" type="ORF">ACFOE0_21680</name>
</gene>
<sequence>MTQCGICGREAWQVFEHLTFGVWQANAKQLTRDTKDYPLGQCQHCGHVQSLTEYSEKLLQTLYFHGPQEQVFWHEQLVGSNFPYHQMVSLFAELLPGNPSITDLGCGPGALLKACRHQFPDAQLTGVDFNDRCALEGIDYISANIAIAENLQGLIAAGSQHLVCASHTLEHLPDPHAFLQAAAGLLTEDGLLFIEVPDFTAPLSDRICGQSNLINLQHIHYFSESNLIALARAAGLDPIKVERLTTGYIPRLQMLMKVQGSKGQGNKTQGLPDKVTMDGGIRDNIEAARCHGANVRRLLVDQLKSALSNPDTSVALWGIGADAYLLLQDSEFVDLLNNPRLSLHDYQWAGHQLGGKTILGSDQLSDTSARIFLLPSLAETRVKMHALAKDWGIKVTDPYDPDNFPLPTPAPCQLCQTDQWRHLETLNTGIWDKSGDELVRKNLAFPVGECHHCGHVQITRPHNEQDIAALYFSGGGQPEMWPVRTDGSNAYREMVQAMGDALPISRKIADFGCGEGLLLKEMAAVHPDGDYLGVDFNPVGADGSIPRLRCDLNQQTQLLSVADGAQFDLITASHVLEHLVSPVAFLSALGSRLNPNGHMFIEVPDASFNDSNRLHETNLVHGQHLHYFTKESALAFAAAAGLECISCNQIHTDSIPRLQLLLKPGERQPLTSALQQTAAASITQRFAGHREALSKLHTDIQEQLDCGEQVALWGIGGDFVQLLAQFPDLKAPLDAGRIQLFDMGSRGYSIEGWQIHCSSSLPDSSQPCFIVPQYLPTRSGMLKLSRGWKRAPQ</sequence>
<dbReference type="EMBL" id="JBHRTD010000018">
    <property type="protein sequence ID" value="MFC3140769.1"/>
    <property type="molecule type" value="Genomic_DNA"/>
</dbReference>
<dbReference type="CDD" id="cd02440">
    <property type="entry name" value="AdoMet_MTases"/>
    <property type="match status" value="2"/>
</dbReference>
<reference evidence="2" key="1">
    <citation type="journal article" date="2019" name="Int. J. Syst. Evol. Microbiol.">
        <title>The Global Catalogue of Microorganisms (GCM) 10K type strain sequencing project: providing services to taxonomists for standard genome sequencing and annotation.</title>
        <authorList>
            <consortium name="The Broad Institute Genomics Platform"/>
            <consortium name="The Broad Institute Genome Sequencing Center for Infectious Disease"/>
            <person name="Wu L."/>
            <person name="Ma J."/>
        </authorList>
    </citation>
    <scope>NUCLEOTIDE SEQUENCE [LARGE SCALE GENOMIC DNA]</scope>
    <source>
        <strain evidence="2">KCTC 52277</strain>
    </source>
</reference>
<dbReference type="EC" id="2.1.1.-" evidence="1"/>
<name>A0ABV7GKN0_9GAMM</name>
<dbReference type="GO" id="GO:0032259">
    <property type="term" value="P:methylation"/>
    <property type="evidence" value="ECO:0007669"/>
    <property type="project" value="UniProtKB-KW"/>
</dbReference>
<protein>
    <submittedName>
        <fullName evidence="1">Class I SAM-dependent methyltransferase</fullName>
        <ecNumber evidence="1">2.1.1.-</ecNumber>
    </submittedName>
</protein>
<keyword evidence="2" id="KW-1185">Reference proteome</keyword>
<dbReference type="Gene3D" id="3.40.50.150">
    <property type="entry name" value="Vaccinia Virus protein VP39"/>
    <property type="match status" value="2"/>
</dbReference>
<accession>A0ABV7GKN0</accession>
<dbReference type="Pfam" id="PF13489">
    <property type="entry name" value="Methyltransf_23"/>
    <property type="match status" value="2"/>
</dbReference>
<organism evidence="1 2">
    <name type="scientific">Shewanella submarina</name>
    <dbReference type="NCBI Taxonomy" id="2016376"/>
    <lineage>
        <taxon>Bacteria</taxon>
        <taxon>Pseudomonadati</taxon>
        <taxon>Pseudomonadota</taxon>
        <taxon>Gammaproteobacteria</taxon>
        <taxon>Alteromonadales</taxon>
        <taxon>Shewanellaceae</taxon>
        <taxon>Shewanella</taxon>
    </lineage>
</organism>
<dbReference type="RefSeq" id="WP_248934611.1">
    <property type="nucleotide sequence ID" value="NZ_JAKILF010000001.1"/>
</dbReference>
<keyword evidence="1" id="KW-0489">Methyltransferase</keyword>
<evidence type="ECO:0000313" key="2">
    <source>
        <dbReference type="Proteomes" id="UP001595621"/>
    </source>
</evidence>
<evidence type="ECO:0000313" key="1">
    <source>
        <dbReference type="EMBL" id="MFC3140769.1"/>
    </source>
</evidence>
<comment type="caution">
    <text evidence="1">The sequence shown here is derived from an EMBL/GenBank/DDBJ whole genome shotgun (WGS) entry which is preliminary data.</text>
</comment>
<proteinExistence type="predicted"/>
<dbReference type="SUPFAM" id="SSF53335">
    <property type="entry name" value="S-adenosyl-L-methionine-dependent methyltransferases"/>
    <property type="match status" value="2"/>
</dbReference>
<dbReference type="Proteomes" id="UP001595621">
    <property type="component" value="Unassembled WGS sequence"/>
</dbReference>
<dbReference type="GO" id="GO:0008168">
    <property type="term" value="F:methyltransferase activity"/>
    <property type="evidence" value="ECO:0007669"/>
    <property type="project" value="UniProtKB-KW"/>
</dbReference>